<dbReference type="GO" id="GO:0015074">
    <property type="term" value="P:DNA integration"/>
    <property type="evidence" value="ECO:0007669"/>
    <property type="project" value="InterPro"/>
</dbReference>
<evidence type="ECO:0000259" key="1">
    <source>
        <dbReference type="PROSITE" id="PS50994"/>
    </source>
</evidence>
<dbReference type="AlphaFoldDB" id="A0AAW2VZS7"/>
<dbReference type="Pfam" id="PF13456">
    <property type="entry name" value="RVT_3"/>
    <property type="match status" value="1"/>
</dbReference>
<name>A0AAW2VZS7_9LAMI</name>
<sequence>MKPESIEPVEGHKEIELFPGRSGTTIIIGSQMNPDLEALTIDFLRKNSDMLAWSPSDFQEWLSNVVVVPKASGKWRMCTDFTDLNKACPKDPYPLPRIDLLVDSTAGCVLFRATYQRLVNRMFKDLIGNTMEVYVDGMLIKSKVEKEHLEHLESAFTIMRTYGMKLNLNEVHVWGLRGKSFRLYGQRARDQSQPGENRSHLTAWCAKNDQGRPEAGGKIKDFQWTEECEKALSDLKEYLTTPPLLANPIVGERLYIYLAVSENAISSELVREEQREQRPVYYISRMLQGAEKKYIQIEKLALALVTTAHKLRPYFQSHPIMVLTNHPLKQVMAKPDVPEEQGQQEEDGWMLHVDGSSNKTNGGAGIFLQGPGGVEIEIAVKLNFPATNNEAEYEALVQGLRAIWEGGVKQLGVCTNSQLVAMQIEGLYETREWSMIPKEENGRADALSKFGAMVSGVKEMKVVITVRDTPTIEEVAINVVEGEESWKTQFIRYLKNGTLPSDPIVAKRVHFKANRFGVPRILISDNGAQFQGRKIAAWCKELKIQQHFTAVENPQTNGQTEVTNRIMLQHLKTRLDGAKGSWIEDLPAKIGEETTRVSQYEQKRNAEERSFDLSTIEEKRDRAYARILHYKNLMTRGYNQKVKPQSFQVGDLVLKKVEVSKHVVKLDPTWEGPYKVIEIRKKGTYALQDLEGKNLPRPWNIHNLKKFYA</sequence>
<dbReference type="InterPro" id="IPR043502">
    <property type="entry name" value="DNA/RNA_pol_sf"/>
</dbReference>
<dbReference type="SUPFAM" id="SSF53098">
    <property type="entry name" value="Ribonuclease H-like"/>
    <property type="match status" value="2"/>
</dbReference>
<organism evidence="2">
    <name type="scientific">Sesamum latifolium</name>
    <dbReference type="NCBI Taxonomy" id="2727402"/>
    <lineage>
        <taxon>Eukaryota</taxon>
        <taxon>Viridiplantae</taxon>
        <taxon>Streptophyta</taxon>
        <taxon>Embryophyta</taxon>
        <taxon>Tracheophyta</taxon>
        <taxon>Spermatophyta</taxon>
        <taxon>Magnoliopsida</taxon>
        <taxon>eudicotyledons</taxon>
        <taxon>Gunneridae</taxon>
        <taxon>Pentapetalae</taxon>
        <taxon>asterids</taxon>
        <taxon>lamiids</taxon>
        <taxon>Lamiales</taxon>
        <taxon>Pedaliaceae</taxon>
        <taxon>Sesamum</taxon>
    </lineage>
</organism>
<dbReference type="PANTHER" id="PTHR48475">
    <property type="entry name" value="RIBONUCLEASE H"/>
    <property type="match status" value="1"/>
</dbReference>
<protein>
    <recommendedName>
        <fullName evidence="1">Integrase catalytic domain-containing protein</fullName>
    </recommendedName>
</protein>
<dbReference type="InterPro" id="IPR001584">
    <property type="entry name" value="Integrase_cat-core"/>
</dbReference>
<evidence type="ECO:0000313" key="2">
    <source>
        <dbReference type="EMBL" id="KAL0433406.1"/>
    </source>
</evidence>
<proteinExistence type="predicted"/>
<dbReference type="GO" id="GO:0004523">
    <property type="term" value="F:RNA-DNA hybrid ribonuclease activity"/>
    <property type="evidence" value="ECO:0007669"/>
    <property type="project" value="InterPro"/>
</dbReference>
<dbReference type="InterPro" id="IPR002156">
    <property type="entry name" value="RNaseH_domain"/>
</dbReference>
<dbReference type="InterPro" id="IPR036397">
    <property type="entry name" value="RNaseH_sf"/>
</dbReference>
<dbReference type="CDD" id="cd01647">
    <property type="entry name" value="RT_LTR"/>
    <property type="match status" value="1"/>
</dbReference>
<feature type="domain" description="Integrase catalytic" evidence="1">
    <location>
        <begin position="433"/>
        <end position="628"/>
    </location>
</feature>
<dbReference type="Gene3D" id="3.30.420.10">
    <property type="entry name" value="Ribonuclease H-like superfamily/Ribonuclease H"/>
    <property type="match status" value="2"/>
</dbReference>
<reference evidence="2" key="1">
    <citation type="submission" date="2020-06" db="EMBL/GenBank/DDBJ databases">
        <authorList>
            <person name="Li T."/>
            <person name="Hu X."/>
            <person name="Zhang T."/>
            <person name="Song X."/>
            <person name="Zhang H."/>
            <person name="Dai N."/>
            <person name="Sheng W."/>
            <person name="Hou X."/>
            <person name="Wei L."/>
        </authorList>
    </citation>
    <scope>NUCLEOTIDE SEQUENCE</scope>
    <source>
        <strain evidence="2">KEN1</strain>
        <tissue evidence="2">Leaf</tissue>
    </source>
</reference>
<dbReference type="EMBL" id="JACGWN010000009">
    <property type="protein sequence ID" value="KAL0433406.1"/>
    <property type="molecule type" value="Genomic_DNA"/>
</dbReference>
<dbReference type="GO" id="GO:0003676">
    <property type="term" value="F:nucleic acid binding"/>
    <property type="evidence" value="ECO:0007669"/>
    <property type="project" value="InterPro"/>
</dbReference>
<dbReference type="SUPFAM" id="SSF56672">
    <property type="entry name" value="DNA/RNA polymerases"/>
    <property type="match status" value="1"/>
</dbReference>
<gene>
    <name evidence="2" type="ORF">Slati_2674900</name>
</gene>
<dbReference type="Pfam" id="PF17919">
    <property type="entry name" value="RT_RNaseH_2"/>
    <property type="match status" value="1"/>
</dbReference>
<dbReference type="PROSITE" id="PS50994">
    <property type="entry name" value="INTEGRASE"/>
    <property type="match status" value="1"/>
</dbReference>
<dbReference type="InterPro" id="IPR041577">
    <property type="entry name" value="RT_RNaseH_2"/>
</dbReference>
<dbReference type="CDD" id="cd09279">
    <property type="entry name" value="RNase_HI_like"/>
    <property type="match status" value="1"/>
</dbReference>
<dbReference type="Gene3D" id="3.30.70.270">
    <property type="match status" value="2"/>
</dbReference>
<accession>A0AAW2VZS7</accession>
<dbReference type="InterPro" id="IPR043128">
    <property type="entry name" value="Rev_trsase/Diguanyl_cyclase"/>
</dbReference>
<comment type="caution">
    <text evidence="2">The sequence shown here is derived from an EMBL/GenBank/DDBJ whole genome shotgun (WGS) entry which is preliminary data.</text>
</comment>
<reference evidence="2" key="2">
    <citation type="journal article" date="2024" name="Plant">
        <title>Genomic evolution and insights into agronomic trait innovations of Sesamum species.</title>
        <authorList>
            <person name="Miao H."/>
            <person name="Wang L."/>
            <person name="Qu L."/>
            <person name="Liu H."/>
            <person name="Sun Y."/>
            <person name="Le M."/>
            <person name="Wang Q."/>
            <person name="Wei S."/>
            <person name="Zheng Y."/>
            <person name="Lin W."/>
            <person name="Duan Y."/>
            <person name="Cao H."/>
            <person name="Xiong S."/>
            <person name="Wang X."/>
            <person name="Wei L."/>
            <person name="Li C."/>
            <person name="Ma Q."/>
            <person name="Ju M."/>
            <person name="Zhao R."/>
            <person name="Li G."/>
            <person name="Mu C."/>
            <person name="Tian Q."/>
            <person name="Mei H."/>
            <person name="Zhang T."/>
            <person name="Gao T."/>
            <person name="Zhang H."/>
        </authorList>
    </citation>
    <scope>NUCLEOTIDE SEQUENCE</scope>
    <source>
        <strain evidence="2">KEN1</strain>
    </source>
</reference>
<dbReference type="InterPro" id="IPR012337">
    <property type="entry name" value="RNaseH-like_sf"/>
</dbReference>
<dbReference type="PANTHER" id="PTHR48475:SF2">
    <property type="entry name" value="RIBONUCLEASE H"/>
    <property type="match status" value="1"/>
</dbReference>